<comment type="function">
    <text evidence="9">Specifically methylates the N3 position of the uracil ring of uridine 1498 (m3U1498) in 16S rRNA. Acts on the fully assembled 30S ribosomal subunit.</text>
</comment>
<comment type="subcellular location">
    <subcellularLocation>
        <location evidence="1">Cytoplasm</location>
    </subcellularLocation>
</comment>
<dbReference type="Pfam" id="PF04452">
    <property type="entry name" value="Methyltrans_RNA"/>
    <property type="match status" value="1"/>
</dbReference>
<dbReference type="Proteomes" id="UP000886667">
    <property type="component" value="Unassembled WGS sequence"/>
</dbReference>
<accession>A0A9E4N6V8</accession>
<sequence>AVSILVGPEGGLTPDERALAKQQGFTGVRLGPRVLRTETAPLAAIAAVQTLWGDFNDG</sequence>
<dbReference type="Gene3D" id="3.40.1280.10">
    <property type="match status" value="1"/>
</dbReference>
<proteinExistence type="inferred from homology"/>
<reference evidence="12" key="1">
    <citation type="journal article" date="2021" name="Proc. Natl. Acad. Sci. U.S.A.">
        <title>Global biogeography of chemosynthetic symbionts reveals both localized and globally distributed symbiont groups. .</title>
        <authorList>
            <person name="Osvatic J.T."/>
            <person name="Wilkins L.G.E."/>
            <person name="Leibrecht L."/>
            <person name="Leray M."/>
            <person name="Zauner S."/>
            <person name="Polzin J."/>
            <person name="Camacho Y."/>
            <person name="Gros O."/>
            <person name="van Gils J.A."/>
            <person name="Eisen J.A."/>
            <person name="Petersen J.M."/>
            <person name="Yuen B."/>
        </authorList>
    </citation>
    <scope>NUCLEOTIDE SEQUENCE</scope>
    <source>
        <strain evidence="12">MAGclacostrist064TRANS</strain>
    </source>
</reference>
<name>A0A9E4N6V8_9GAMM</name>
<dbReference type="GO" id="GO:0005737">
    <property type="term" value="C:cytoplasm"/>
    <property type="evidence" value="ECO:0007669"/>
    <property type="project" value="UniProtKB-SubCell"/>
</dbReference>
<feature type="domain" description="Ribosomal RNA small subunit methyltransferase E methyltransferase" evidence="11">
    <location>
        <begin position="2"/>
        <end position="49"/>
    </location>
</feature>
<evidence type="ECO:0000256" key="2">
    <source>
        <dbReference type="ARBA" id="ARBA00005528"/>
    </source>
</evidence>
<dbReference type="EC" id="2.1.1.193" evidence="3"/>
<evidence type="ECO:0000256" key="8">
    <source>
        <dbReference type="ARBA" id="ARBA00022691"/>
    </source>
</evidence>
<dbReference type="EMBL" id="JAEPCM010000751">
    <property type="protein sequence ID" value="MCG7948627.1"/>
    <property type="molecule type" value="Genomic_DNA"/>
</dbReference>
<dbReference type="PANTHER" id="PTHR30027">
    <property type="entry name" value="RIBOSOMAL RNA SMALL SUBUNIT METHYLTRANSFERASE E"/>
    <property type="match status" value="1"/>
</dbReference>
<evidence type="ECO:0000256" key="10">
    <source>
        <dbReference type="ARBA" id="ARBA00047944"/>
    </source>
</evidence>
<protein>
    <recommendedName>
        <fullName evidence="3">16S rRNA (uracil(1498)-N(3))-methyltransferase</fullName>
        <ecNumber evidence="3">2.1.1.193</ecNumber>
    </recommendedName>
</protein>
<evidence type="ECO:0000259" key="11">
    <source>
        <dbReference type="Pfam" id="PF04452"/>
    </source>
</evidence>
<evidence type="ECO:0000256" key="6">
    <source>
        <dbReference type="ARBA" id="ARBA00022603"/>
    </source>
</evidence>
<dbReference type="SUPFAM" id="SSF75217">
    <property type="entry name" value="alpha/beta knot"/>
    <property type="match status" value="1"/>
</dbReference>
<evidence type="ECO:0000256" key="7">
    <source>
        <dbReference type="ARBA" id="ARBA00022679"/>
    </source>
</evidence>
<keyword evidence="4" id="KW-0963">Cytoplasm</keyword>
<evidence type="ECO:0000256" key="4">
    <source>
        <dbReference type="ARBA" id="ARBA00022490"/>
    </source>
</evidence>
<keyword evidence="5" id="KW-0698">rRNA processing</keyword>
<dbReference type="PANTHER" id="PTHR30027:SF3">
    <property type="entry name" value="16S RRNA (URACIL(1498)-N(3))-METHYLTRANSFERASE"/>
    <property type="match status" value="1"/>
</dbReference>
<dbReference type="NCBIfam" id="TIGR00046">
    <property type="entry name" value="RsmE family RNA methyltransferase"/>
    <property type="match status" value="1"/>
</dbReference>
<dbReference type="InterPro" id="IPR006700">
    <property type="entry name" value="RsmE"/>
</dbReference>
<keyword evidence="7 12" id="KW-0808">Transferase</keyword>
<dbReference type="GO" id="GO:0070042">
    <property type="term" value="F:rRNA (uridine-N3-)-methyltransferase activity"/>
    <property type="evidence" value="ECO:0007669"/>
    <property type="project" value="TreeGrafter"/>
</dbReference>
<comment type="similarity">
    <text evidence="2">Belongs to the RNA methyltransferase RsmE family.</text>
</comment>
<dbReference type="InterPro" id="IPR029026">
    <property type="entry name" value="tRNA_m1G_MTases_N"/>
</dbReference>
<dbReference type="InterPro" id="IPR029028">
    <property type="entry name" value="Alpha/beta_knot_MTases"/>
</dbReference>
<evidence type="ECO:0000256" key="9">
    <source>
        <dbReference type="ARBA" id="ARBA00025699"/>
    </source>
</evidence>
<evidence type="ECO:0000313" key="13">
    <source>
        <dbReference type="Proteomes" id="UP000886667"/>
    </source>
</evidence>
<gene>
    <name evidence="12" type="ORF">JAZ07_19985</name>
</gene>
<evidence type="ECO:0000256" key="5">
    <source>
        <dbReference type="ARBA" id="ARBA00022552"/>
    </source>
</evidence>
<dbReference type="AlphaFoldDB" id="A0A9E4N6V8"/>
<evidence type="ECO:0000256" key="3">
    <source>
        <dbReference type="ARBA" id="ARBA00012328"/>
    </source>
</evidence>
<organism evidence="12 13">
    <name type="scientific">Candidatus Thiodiazotropha taylori</name>
    <dbReference type="NCBI Taxonomy" id="2792791"/>
    <lineage>
        <taxon>Bacteria</taxon>
        <taxon>Pseudomonadati</taxon>
        <taxon>Pseudomonadota</taxon>
        <taxon>Gammaproteobacteria</taxon>
        <taxon>Chromatiales</taxon>
        <taxon>Sedimenticolaceae</taxon>
        <taxon>Candidatus Thiodiazotropha</taxon>
    </lineage>
</organism>
<dbReference type="GO" id="GO:0070475">
    <property type="term" value="P:rRNA base methylation"/>
    <property type="evidence" value="ECO:0007669"/>
    <property type="project" value="TreeGrafter"/>
</dbReference>
<feature type="non-terminal residue" evidence="12">
    <location>
        <position position="1"/>
    </location>
</feature>
<evidence type="ECO:0000256" key="1">
    <source>
        <dbReference type="ARBA" id="ARBA00004496"/>
    </source>
</evidence>
<dbReference type="InterPro" id="IPR046886">
    <property type="entry name" value="RsmE_MTase_dom"/>
</dbReference>
<keyword evidence="6 12" id="KW-0489">Methyltransferase</keyword>
<comment type="catalytic activity">
    <reaction evidence="10">
        <text>uridine(1498) in 16S rRNA + S-adenosyl-L-methionine = N(3)-methyluridine(1498) in 16S rRNA + S-adenosyl-L-homocysteine + H(+)</text>
        <dbReference type="Rhea" id="RHEA:42920"/>
        <dbReference type="Rhea" id="RHEA-COMP:10283"/>
        <dbReference type="Rhea" id="RHEA-COMP:10284"/>
        <dbReference type="ChEBI" id="CHEBI:15378"/>
        <dbReference type="ChEBI" id="CHEBI:57856"/>
        <dbReference type="ChEBI" id="CHEBI:59789"/>
        <dbReference type="ChEBI" id="CHEBI:65315"/>
        <dbReference type="ChEBI" id="CHEBI:74502"/>
        <dbReference type="EC" id="2.1.1.193"/>
    </reaction>
</comment>
<keyword evidence="8" id="KW-0949">S-adenosyl-L-methionine</keyword>
<evidence type="ECO:0000313" key="12">
    <source>
        <dbReference type="EMBL" id="MCG7948627.1"/>
    </source>
</evidence>
<comment type="caution">
    <text evidence="12">The sequence shown here is derived from an EMBL/GenBank/DDBJ whole genome shotgun (WGS) entry which is preliminary data.</text>
</comment>